<keyword evidence="1" id="KW-1133">Transmembrane helix</keyword>
<dbReference type="Proteomes" id="UP000289411">
    <property type="component" value="Unassembled WGS sequence"/>
</dbReference>
<feature type="transmembrane region" description="Helical" evidence="1">
    <location>
        <begin position="25"/>
        <end position="44"/>
    </location>
</feature>
<reference evidence="2 3" key="2">
    <citation type="submission" date="2019-02" db="EMBL/GenBank/DDBJ databases">
        <title>'Lichenibacterium ramalinii' gen. nov. sp. nov., 'Lichenibacterium minor' gen. nov. sp. nov.</title>
        <authorList>
            <person name="Pankratov T."/>
        </authorList>
    </citation>
    <scope>NUCLEOTIDE SEQUENCE [LARGE SCALE GENOMIC DNA]</scope>
    <source>
        <strain evidence="2 3">RmlP001</strain>
    </source>
</reference>
<gene>
    <name evidence="2" type="ORF">D3272_00025</name>
</gene>
<dbReference type="EMBL" id="QYBC01000001">
    <property type="protein sequence ID" value="RYB07568.1"/>
    <property type="molecule type" value="Genomic_DNA"/>
</dbReference>
<feature type="transmembrane region" description="Helical" evidence="1">
    <location>
        <begin position="105"/>
        <end position="127"/>
    </location>
</feature>
<reference evidence="2 3" key="1">
    <citation type="submission" date="2018-09" db="EMBL/GenBank/DDBJ databases">
        <authorList>
            <person name="Grouzdev D.S."/>
            <person name="Krutkina M.S."/>
        </authorList>
    </citation>
    <scope>NUCLEOTIDE SEQUENCE [LARGE SCALE GENOMIC DNA]</scope>
    <source>
        <strain evidence="2 3">RmlP001</strain>
    </source>
</reference>
<dbReference type="OrthoDB" id="7472950at2"/>
<proteinExistence type="predicted"/>
<accession>A0A4Q2RGG1</accession>
<feature type="transmembrane region" description="Helical" evidence="1">
    <location>
        <begin position="175"/>
        <end position="200"/>
    </location>
</feature>
<dbReference type="RefSeq" id="WP_129217033.1">
    <property type="nucleotide sequence ID" value="NZ_QYBC01000001.1"/>
</dbReference>
<sequence>MAAHQGFTVGNVLWRSCALLDRHGARLATAAALLVALPTLLTSLGGTGGEASLDGADGTVTGSFHVSSSNGGGVLLFLTQILFNGFVFATAFAEMRGERPDAKAALLAALQLYPPLLGIALLGALGIGLASLLLVVPGIMLVCAWIVAAPAYMAERPGMFAAFGRSRRITAGHRWPIFGLCAIYAVATGLSFTLGAGLLLSGLWASGSGSGLLTLASAAASAAVTLGGAVGTTAIYIELRRVEDASAAS</sequence>
<evidence type="ECO:0000313" key="2">
    <source>
        <dbReference type="EMBL" id="RYB07568.1"/>
    </source>
</evidence>
<feature type="transmembrane region" description="Helical" evidence="1">
    <location>
        <begin position="212"/>
        <end position="237"/>
    </location>
</feature>
<name>A0A4Q2RGG1_9HYPH</name>
<evidence type="ECO:0000256" key="1">
    <source>
        <dbReference type="SAM" id="Phobius"/>
    </source>
</evidence>
<evidence type="ECO:0008006" key="4">
    <source>
        <dbReference type="Google" id="ProtNLM"/>
    </source>
</evidence>
<comment type="caution">
    <text evidence="2">The sequence shown here is derived from an EMBL/GenBank/DDBJ whole genome shotgun (WGS) entry which is preliminary data.</text>
</comment>
<feature type="transmembrane region" description="Helical" evidence="1">
    <location>
        <begin position="74"/>
        <end position="93"/>
    </location>
</feature>
<dbReference type="AlphaFoldDB" id="A0A4Q2RGG1"/>
<feature type="transmembrane region" description="Helical" evidence="1">
    <location>
        <begin position="133"/>
        <end position="154"/>
    </location>
</feature>
<organism evidence="2 3">
    <name type="scientific">Lichenibacterium ramalinae</name>
    <dbReference type="NCBI Taxonomy" id="2316527"/>
    <lineage>
        <taxon>Bacteria</taxon>
        <taxon>Pseudomonadati</taxon>
        <taxon>Pseudomonadota</taxon>
        <taxon>Alphaproteobacteria</taxon>
        <taxon>Hyphomicrobiales</taxon>
        <taxon>Lichenihabitantaceae</taxon>
        <taxon>Lichenibacterium</taxon>
    </lineage>
</organism>
<keyword evidence="1" id="KW-0812">Transmembrane</keyword>
<keyword evidence="1" id="KW-0472">Membrane</keyword>
<protein>
    <recommendedName>
        <fullName evidence="4">Glycerophosphoryl diester phosphodiesterase membrane domain-containing protein</fullName>
    </recommendedName>
</protein>
<evidence type="ECO:0000313" key="3">
    <source>
        <dbReference type="Proteomes" id="UP000289411"/>
    </source>
</evidence>
<keyword evidence="3" id="KW-1185">Reference proteome</keyword>